<reference evidence="2" key="1">
    <citation type="submission" date="2022-11" db="UniProtKB">
        <authorList>
            <consortium name="WormBaseParasite"/>
        </authorList>
    </citation>
    <scope>IDENTIFICATION</scope>
</reference>
<dbReference type="WBParaSite" id="PSAMB.scaffold8959size5549.g31993.t1">
    <property type="protein sequence ID" value="PSAMB.scaffold8959size5549.g31993.t1"/>
    <property type="gene ID" value="PSAMB.scaffold8959size5549.g31993"/>
</dbReference>
<evidence type="ECO:0000313" key="2">
    <source>
        <dbReference type="WBParaSite" id="PSAMB.scaffold8959size5549.g31993.t1"/>
    </source>
</evidence>
<sequence length="111" mass="12223">MRQPDGHPTTGLYQRRRIICGTPPASRASSYHGRLMQTSVCPMGVISVTLLYDLSTRANDLIVFIIGLSSSQLLDGTRASLVRPLIMLAVGSGECSGYRIPRLQTARWRSF</sequence>
<evidence type="ECO:0000313" key="1">
    <source>
        <dbReference type="Proteomes" id="UP000887566"/>
    </source>
</evidence>
<dbReference type="AlphaFoldDB" id="A0A914XN79"/>
<protein>
    <submittedName>
        <fullName evidence="2">Uncharacterized protein</fullName>
    </submittedName>
</protein>
<organism evidence="1 2">
    <name type="scientific">Plectus sambesii</name>
    <dbReference type="NCBI Taxonomy" id="2011161"/>
    <lineage>
        <taxon>Eukaryota</taxon>
        <taxon>Metazoa</taxon>
        <taxon>Ecdysozoa</taxon>
        <taxon>Nematoda</taxon>
        <taxon>Chromadorea</taxon>
        <taxon>Plectida</taxon>
        <taxon>Plectina</taxon>
        <taxon>Plectoidea</taxon>
        <taxon>Plectidae</taxon>
        <taxon>Plectus</taxon>
    </lineage>
</organism>
<keyword evidence="1" id="KW-1185">Reference proteome</keyword>
<accession>A0A914XN79</accession>
<dbReference type="Proteomes" id="UP000887566">
    <property type="component" value="Unplaced"/>
</dbReference>
<proteinExistence type="predicted"/>
<name>A0A914XN79_9BILA</name>